<reference evidence="1" key="1">
    <citation type="submission" date="2019-08" db="EMBL/GenBank/DDBJ databases">
        <authorList>
            <person name="Kucharzyk K."/>
            <person name="Murdoch R.W."/>
            <person name="Higgins S."/>
            <person name="Loffler F."/>
        </authorList>
    </citation>
    <scope>NUCLEOTIDE SEQUENCE</scope>
</reference>
<accession>A0A644VKT6</accession>
<dbReference type="EMBL" id="VSSQ01000324">
    <property type="protein sequence ID" value="MPL91262.1"/>
    <property type="molecule type" value="Genomic_DNA"/>
</dbReference>
<gene>
    <name evidence="1" type="ORF">SDC9_37329</name>
</gene>
<dbReference type="AlphaFoldDB" id="A0A644VKT6"/>
<evidence type="ECO:0000313" key="1">
    <source>
        <dbReference type="EMBL" id="MPL91262.1"/>
    </source>
</evidence>
<name>A0A644VKT6_9ZZZZ</name>
<sequence length="89" mass="9943">MLGMTKHEIQTAVDNWYKENPDKITSFMQGFNTGTNDDDDVLNLVSRVMASVGSTIAMHAISDVFEQNNQLLTQQINALIDEKVNNAIK</sequence>
<comment type="caution">
    <text evidence="1">The sequence shown here is derived from an EMBL/GenBank/DDBJ whole genome shotgun (WGS) entry which is preliminary data.</text>
</comment>
<protein>
    <submittedName>
        <fullName evidence="1">Uncharacterized protein</fullName>
    </submittedName>
</protein>
<proteinExistence type="predicted"/>
<organism evidence="1">
    <name type="scientific">bioreactor metagenome</name>
    <dbReference type="NCBI Taxonomy" id="1076179"/>
    <lineage>
        <taxon>unclassified sequences</taxon>
        <taxon>metagenomes</taxon>
        <taxon>ecological metagenomes</taxon>
    </lineage>
</organism>